<dbReference type="AlphaFoldDB" id="A0AAI9Y7E2"/>
<organism evidence="3 4">
    <name type="scientific">Colletotrichum cuscutae</name>
    <dbReference type="NCBI Taxonomy" id="1209917"/>
    <lineage>
        <taxon>Eukaryota</taxon>
        <taxon>Fungi</taxon>
        <taxon>Dikarya</taxon>
        <taxon>Ascomycota</taxon>
        <taxon>Pezizomycotina</taxon>
        <taxon>Sordariomycetes</taxon>
        <taxon>Hypocreomycetidae</taxon>
        <taxon>Glomerellales</taxon>
        <taxon>Glomerellaceae</taxon>
        <taxon>Colletotrichum</taxon>
        <taxon>Colletotrichum acutatum species complex</taxon>
    </lineage>
</organism>
<dbReference type="PANTHER" id="PTHR46411">
    <property type="entry name" value="FAMILY ATPASE, PUTATIVE-RELATED"/>
    <property type="match status" value="1"/>
</dbReference>
<dbReference type="EMBL" id="MPDP01000065">
    <property type="protein sequence ID" value="KAK1486018.1"/>
    <property type="molecule type" value="Genomic_DNA"/>
</dbReference>
<dbReference type="GO" id="GO:0016887">
    <property type="term" value="F:ATP hydrolysis activity"/>
    <property type="evidence" value="ECO:0007669"/>
    <property type="project" value="InterPro"/>
</dbReference>
<feature type="domain" description="AAA+ ATPase" evidence="2">
    <location>
        <begin position="457"/>
        <end position="584"/>
    </location>
</feature>
<evidence type="ECO:0000256" key="1">
    <source>
        <dbReference type="SAM" id="MobiDB-lite"/>
    </source>
</evidence>
<comment type="caution">
    <text evidence="3">The sequence shown here is derived from an EMBL/GenBank/DDBJ whole genome shotgun (WGS) entry which is preliminary data.</text>
</comment>
<dbReference type="InterPro" id="IPR003959">
    <property type="entry name" value="ATPase_AAA_core"/>
</dbReference>
<dbReference type="Pfam" id="PF22942">
    <property type="entry name" value="DUF7025"/>
    <property type="match status" value="1"/>
</dbReference>
<dbReference type="SMART" id="SM00382">
    <property type="entry name" value="AAA"/>
    <property type="match status" value="1"/>
</dbReference>
<dbReference type="PANTHER" id="PTHR46411:SF3">
    <property type="entry name" value="AAA+ ATPASE DOMAIN-CONTAINING PROTEIN"/>
    <property type="match status" value="1"/>
</dbReference>
<evidence type="ECO:0000313" key="4">
    <source>
        <dbReference type="Proteomes" id="UP001239213"/>
    </source>
</evidence>
<protein>
    <recommendedName>
        <fullName evidence="2">AAA+ ATPase domain-containing protein</fullName>
    </recommendedName>
</protein>
<dbReference type="Pfam" id="PF00004">
    <property type="entry name" value="AAA"/>
    <property type="match status" value="1"/>
</dbReference>
<sequence>MARRNSPQPTEASKPTLPEQPAEEGLNCSTQTLYEGPPKCQCCTNWVEEYPDDLRIAVEEQPDVKQKAIVIRMGKSHKDGKVLALHSIVVQSASLKQTLGEVFEGFEGITNSLKKLVFKAPFHPFYYRWSTFREILERQRISDPDAAKYTQLLYDILEKDLRDVMAEVEDLLQNRVMTYSLLWALFVPGKLVVTTDDRDERFFITHRSEFDFKCKRLVVHAKFVDWNGERFGYSDDTLCIDEYSGTRPITDLEVYPVDFHESREASEIEAIKRGQKFRDLQGFHYMAYSGLVRARSGRGEMMQRNCDGRIVIDSRAYYHALPSSRQNLASLTSKSIAPRISVVDDRHQVPAAPSFSTDAPLSKLLKPYVSFQKLTMILSDKDLNDEHLLICNTRVRGYSLKIKTWVEFRVNNITDIVYNEAAFDHLILPQGYKQLILSFIEGSKRAGFDDIIGGKGLGIIMLLVGNPGTGKTLTAEALADKLRKPLYILSAGELGQDAECLEPRLTEIFELTAKWDAVLLFNECDVFLQERSTAHLAHNEIVAVFLRLLEYYRGILLMTTNRVNTIDPAFKSRIHLTLHYPDLTPEARQQLWRRFIDLAVPKNAVSGNDVERLAVLPINGREVKNVIKVATLLSYQEEKDLGLEQITTVLRATGVIGVNSDI</sequence>
<evidence type="ECO:0000259" key="2">
    <source>
        <dbReference type="SMART" id="SM00382"/>
    </source>
</evidence>
<keyword evidence="4" id="KW-1185">Reference proteome</keyword>
<feature type="compositionally biased region" description="Polar residues" evidence="1">
    <location>
        <begin position="1"/>
        <end position="13"/>
    </location>
</feature>
<accession>A0AAI9Y7E2</accession>
<dbReference type="InterPro" id="IPR054289">
    <property type="entry name" value="DUF7025"/>
</dbReference>
<dbReference type="InterPro" id="IPR003593">
    <property type="entry name" value="AAA+_ATPase"/>
</dbReference>
<name>A0AAI9Y7E2_9PEZI</name>
<dbReference type="SUPFAM" id="SSF52540">
    <property type="entry name" value="P-loop containing nucleoside triphosphate hydrolases"/>
    <property type="match status" value="1"/>
</dbReference>
<dbReference type="Gene3D" id="3.40.50.300">
    <property type="entry name" value="P-loop containing nucleotide triphosphate hydrolases"/>
    <property type="match status" value="1"/>
</dbReference>
<gene>
    <name evidence="3" type="ORF">CCUS01_15214</name>
</gene>
<dbReference type="InterPro" id="IPR027417">
    <property type="entry name" value="P-loop_NTPase"/>
</dbReference>
<dbReference type="GO" id="GO:0005524">
    <property type="term" value="F:ATP binding"/>
    <property type="evidence" value="ECO:0007669"/>
    <property type="project" value="InterPro"/>
</dbReference>
<feature type="region of interest" description="Disordered" evidence="1">
    <location>
        <begin position="1"/>
        <end position="24"/>
    </location>
</feature>
<dbReference type="Proteomes" id="UP001239213">
    <property type="component" value="Unassembled WGS sequence"/>
</dbReference>
<proteinExistence type="predicted"/>
<dbReference type="CDD" id="cd19481">
    <property type="entry name" value="RecA-like_protease"/>
    <property type="match status" value="1"/>
</dbReference>
<evidence type="ECO:0000313" key="3">
    <source>
        <dbReference type="EMBL" id="KAK1486018.1"/>
    </source>
</evidence>
<reference evidence="3" key="1">
    <citation type="submission" date="2016-11" db="EMBL/GenBank/DDBJ databases">
        <title>The genome sequence of Colletotrichum cuscutae.</title>
        <authorList>
            <person name="Baroncelli R."/>
        </authorList>
    </citation>
    <scope>NUCLEOTIDE SEQUENCE</scope>
    <source>
        <strain evidence="3">IMI 304802</strain>
    </source>
</reference>